<organism evidence="2 3">
    <name type="scientific">Colletotrichum lupini</name>
    <dbReference type="NCBI Taxonomy" id="145971"/>
    <lineage>
        <taxon>Eukaryota</taxon>
        <taxon>Fungi</taxon>
        <taxon>Dikarya</taxon>
        <taxon>Ascomycota</taxon>
        <taxon>Pezizomycotina</taxon>
        <taxon>Sordariomycetes</taxon>
        <taxon>Hypocreomycetidae</taxon>
        <taxon>Glomerellales</taxon>
        <taxon>Glomerellaceae</taxon>
        <taxon>Colletotrichum</taxon>
        <taxon>Colletotrichum acutatum species complex</taxon>
    </lineage>
</organism>
<accession>A0A9Q8WL69</accession>
<keyword evidence="3" id="KW-1185">Reference proteome</keyword>
<protein>
    <submittedName>
        <fullName evidence="2">Uncharacterized protein</fullName>
    </submittedName>
</protein>
<feature type="compositionally biased region" description="Polar residues" evidence="1">
    <location>
        <begin position="58"/>
        <end position="67"/>
    </location>
</feature>
<proteinExistence type="predicted"/>
<evidence type="ECO:0000313" key="2">
    <source>
        <dbReference type="EMBL" id="UQC86872.1"/>
    </source>
</evidence>
<dbReference type="GeneID" id="73346348"/>
<sequence>MNVENASRTHVSLYFAPSQRVQIISQEIVIPSLTPSTDRTLEAGITKHPNLQRGGGHTSVQKTSTSAKLHASVRREPKMPLPRCTEDRAFCHSVGSKTKISQRQNGKKRVYAGAQWLTHGPHVSVETHSGFFGRVLGGKGANVFL</sequence>
<dbReference type="RefSeq" id="XP_049148483.1">
    <property type="nucleotide sequence ID" value="XM_049291338.1"/>
</dbReference>
<evidence type="ECO:0000313" key="3">
    <source>
        <dbReference type="Proteomes" id="UP000830671"/>
    </source>
</evidence>
<dbReference type="KEGG" id="clup:CLUP02_12374"/>
<name>A0A9Q8WL69_9PEZI</name>
<reference evidence="2" key="1">
    <citation type="journal article" date="2021" name="Mol. Plant Microbe Interact.">
        <title>Complete Genome Sequence of the Plant-Pathogenic Fungus Colletotrichum lupini.</title>
        <authorList>
            <person name="Baroncelli R."/>
            <person name="Pensec F."/>
            <person name="Da Lio D."/>
            <person name="Boufleur T."/>
            <person name="Vicente I."/>
            <person name="Sarrocco S."/>
            <person name="Picot A."/>
            <person name="Baraldi E."/>
            <person name="Sukno S."/>
            <person name="Thon M."/>
            <person name="Le Floch G."/>
        </authorList>
    </citation>
    <scope>NUCLEOTIDE SEQUENCE</scope>
    <source>
        <strain evidence="2">IMI 504893</strain>
    </source>
</reference>
<feature type="region of interest" description="Disordered" evidence="1">
    <location>
        <begin position="47"/>
        <end position="72"/>
    </location>
</feature>
<gene>
    <name evidence="2" type="ORF">CLUP02_12374</name>
</gene>
<dbReference type="Proteomes" id="UP000830671">
    <property type="component" value="Chromosome 6"/>
</dbReference>
<dbReference type="AlphaFoldDB" id="A0A9Q8WL69"/>
<evidence type="ECO:0000256" key="1">
    <source>
        <dbReference type="SAM" id="MobiDB-lite"/>
    </source>
</evidence>
<dbReference type="EMBL" id="CP019478">
    <property type="protein sequence ID" value="UQC86872.1"/>
    <property type="molecule type" value="Genomic_DNA"/>
</dbReference>